<dbReference type="AlphaFoldDB" id="A0A841RSD6"/>
<evidence type="ECO:0000313" key="7">
    <source>
        <dbReference type="EMBL" id="MBB6514115.1"/>
    </source>
</evidence>
<comment type="caution">
    <text evidence="7">The sequence shown here is derived from an EMBL/GenBank/DDBJ whole genome shotgun (WGS) entry which is preliminary data.</text>
</comment>
<sequence>MRKRKHLIRFLLIGFSSFVILFFALSKEIEANSNFALGADIGWMKQLEDEGVKWLDDFGVQQDPLQILKEHGINAVRLRVFVNPPSNYYWLKDGTTWTMLGYSDKNGVIEAAQRAKALGMDVMVDFHYSDVFADPGHQYKPSAWESHNFNQLQASVYSHTLDVLTELGQYGITPKWVQVGNEINTGILHPSGSTNNFGQLTALLNSGYDAVKDVNPSIKVITHLADGDDNSLFRWWFDQFFQNGGKTDVIGMSFYPYWAGEPYWELVDDLEYNLNDMVSRYDKEVMVVEVGGEDVSPEESYWTIKETINAVDSVPNGKGLGVFYWEPQANSSVLPDQYALGATRVVTNNTLQYTLAIDAFSDASEETGINLLSNPGFEANEFSYQPFGWDTWSSNSQKVNYVEDNGFMGSYKLSHWSEAAYQVSTYQTKYGIANGMYTLQARVKSSDGFNSNKMYIKDYGGYELNIDIPITDQWTQVTIPNIQVTNGQAEIGFWTDGNPNSWINVDNVQFFRES</sequence>
<dbReference type="EMBL" id="JACHON010000023">
    <property type="protein sequence ID" value="MBB6514115.1"/>
    <property type="molecule type" value="Genomic_DNA"/>
</dbReference>
<dbReference type="Pfam" id="PF07745">
    <property type="entry name" value="Glyco_hydro_53"/>
    <property type="match status" value="1"/>
</dbReference>
<dbReference type="Gene3D" id="3.20.20.80">
    <property type="entry name" value="Glycosidases"/>
    <property type="match status" value="1"/>
</dbReference>
<comment type="similarity">
    <text evidence="2 6">Belongs to the glycosyl hydrolase 53 family.</text>
</comment>
<dbReference type="GO" id="GO:0045490">
    <property type="term" value="P:pectin catabolic process"/>
    <property type="evidence" value="ECO:0007669"/>
    <property type="project" value="TreeGrafter"/>
</dbReference>
<reference evidence="7 8" key="1">
    <citation type="submission" date="2020-08" db="EMBL/GenBank/DDBJ databases">
        <title>Genomic Encyclopedia of Type Strains, Phase IV (KMG-IV): sequencing the most valuable type-strain genomes for metagenomic binning, comparative biology and taxonomic classification.</title>
        <authorList>
            <person name="Goeker M."/>
        </authorList>
    </citation>
    <scope>NUCLEOTIDE SEQUENCE [LARGE SCALE GENOMIC DNA]</scope>
    <source>
        <strain evidence="7 8">DSM 11805</strain>
    </source>
</reference>
<dbReference type="GO" id="GO:0031218">
    <property type="term" value="F:arabinogalactan endo-1,4-beta-galactosidase activity"/>
    <property type="evidence" value="ECO:0007669"/>
    <property type="project" value="UniProtKB-EC"/>
</dbReference>
<evidence type="ECO:0000313" key="8">
    <source>
        <dbReference type="Proteomes" id="UP000572212"/>
    </source>
</evidence>
<evidence type="ECO:0000256" key="5">
    <source>
        <dbReference type="ARBA" id="ARBA00023295"/>
    </source>
</evidence>
<evidence type="ECO:0000256" key="1">
    <source>
        <dbReference type="ARBA" id="ARBA00001695"/>
    </source>
</evidence>
<keyword evidence="5 6" id="KW-0326">Glycosidase</keyword>
<evidence type="ECO:0000256" key="6">
    <source>
        <dbReference type="RuleBase" id="RU361192"/>
    </source>
</evidence>
<accession>A0A841RSD6</accession>
<evidence type="ECO:0000256" key="4">
    <source>
        <dbReference type="ARBA" id="ARBA00022801"/>
    </source>
</evidence>
<dbReference type="Proteomes" id="UP000572212">
    <property type="component" value="Unassembled WGS sequence"/>
</dbReference>
<dbReference type="PANTHER" id="PTHR34983:SF1">
    <property type="entry name" value="ARABINOGALACTAN ENDO-BETA-1,4-GALACTANASE A"/>
    <property type="match status" value="1"/>
</dbReference>
<dbReference type="RefSeq" id="WP_184250524.1">
    <property type="nucleotide sequence ID" value="NZ_BAAACU010000014.1"/>
</dbReference>
<dbReference type="InterPro" id="IPR011683">
    <property type="entry name" value="Glyco_hydro_53"/>
</dbReference>
<dbReference type="PANTHER" id="PTHR34983">
    <property type="entry name" value="ARABINOGALACTAN ENDO-BETA-1,4-GALACTANASE A"/>
    <property type="match status" value="1"/>
</dbReference>
<dbReference type="GO" id="GO:0015926">
    <property type="term" value="F:glucosidase activity"/>
    <property type="evidence" value="ECO:0007669"/>
    <property type="project" value="InterPro"/>
</dbReference>
<dbReference type="EC" id="3.2.1.89" evidence="3 6"/>
<dbReference type="SUPFAM" id="SSF51445">
    <property type="entry name" value="(Trans)glycosidases"/>
    <property type="match status" value="1"/>
</dbReference>
<name>A0A841RSD6_9BACI</name>
<evidence type="ECO:0000256" key="2">
    <source>
        <dbReference type="ARBA" id="ARBA00010687"/>
    </source>
</evidence>
<keyword evidence="8" id="KW-1185">Reference proteome</keyword>
<dbReference type="InterPro" id="IPR017853">
    <property type="entry name" value="GH"/>
</dbReference>
<evidence type="ECO:0000256" key="3">
    <source>
        <dbReference type="ARBA" id="ARBA00012556"/>
    </source>
</evidence>
<dbReference type="Gene3D" id="2.60.120.260">
    <property type="entry name" value="Galactose-binding domain-like"/>
    <property type="match status" value="1"/>
</dbReference>
<keyword evidence="4 6" id="KW-0378">Hydrolase</keyword>
<comment type="catalytic activity">
    <reaction evidence="1 6">
        <text>The enzyme specifically hydrolyzes (1-&gt;4)-beta-D-galactosidic linkages in type I arabinogalactans.</text>
        <dbReference type="EC" id="3.2.1.89"/>
    </reaction>
</comment>
<protein>
    <recommendedName>
        <fullName evidence="3 6">Arabinogalactan endo-beta-1,4-galactanase</fullName>
        <ecNumber evidence="3 6">3.2.1.89</ecNumber>
    </recommendedName>
</protein>
<gene>
    <name evidence="7" type="ORF">GGQ92_002936</name>
</gene>
<organism evidence="7 8">
    <name type="scientific">Gracilibacillus halotolerans</name>
    <dbReference type="NCBI Taxonomy" id="74386"/>
    <lineage>
        <taxon>Bacteria</taxon>
        <taxon>Bacillati</taxon>
        <taxon>Bacillota</taxon>
        <taxon>Bacilli</taxon>
        <taxon>Bacillales</taxon>
        <taxon>Bacillaceae</taxon>
        <taxon>Gracilibacillus</taxon>
    </lineage>
</organism>
<proteinExistence type="inferred from homology"/>